<evidence type="ECO:0000259" key="10">
    <source>
        <dbReference type="Pfam" id="PF02602"/>
    </source>
</evidence>
<proteinExistence type="inferred from homology"/>
<feature type="chain" id="PRO_5002865994" description="Uroporphyrinogen-III synthase" evidence="9">
    <location>
        <begin position="29"/>
        <end position="330"/>
    </location>
</feature>
<evidence type="ECO:0000256" key="5">
    <source>
        <dbReference type="ARBA" id="ARBA00023244"/>
    </source>
</evidence>
<dbReference type="Proteomes" id="UP000001449">
    <property type="component" value="Chromosome 2"/>
</dbReference>
<dbReference type="InterPro" id="IPR039793">
    <property type="entry name" value="UROS/Hem4"/>
</dbReference>
<dbReference type="GO" id="GO:0004852">
    <property type="term" value="F:uroporphyrinogen-III synthase activity"/>
    <property type="evidence" value="ECO:0000318"/>
    <property type="project" value="GO_Central"/>
</dbReference>
<dbReference type="OMA" id="WVESIME"/>
<dbReference type="InterPro" id="IPR036108">
    <property type="entry name" value="4pyrrol_syn_uPrphyn_synt_sf"/>
</dbReference>
<reference evidence="11 12" key="2">
    <citation type="journal article" date="2008" name="Nature">
        <title>The Phaeodactylum genome reveals the evolutionary history of diatom genomes.</title>
        <authorList>
            <person name="Bowler C."/>
            <person name="Allen A.E."/>
            <person name="Badger J.H."/>
            <person name="Grimwood J."/>
            <person name="Jabbari K."/>
            <person name="Kuo A."/>
            <person name="Maheswari U."/>
            <person name="Martens C."/>
            <person name="Maumus F."/>
            <person name="Otillar R.P."/>
            <person name="Rayko E."/>
            <person name="Salamov A."/>
            <person name="Vandepoele K."/>
            <person name="Beszteri B."/>
            <person name="Gruber A."/>
            <person name="Heijde M."/>
            <person name="Katinka M."/>
            <person name="Mock T."/>
            <person name="Valentin K."/>
            <person name="Verret F."/>
            <person name="Berges J.A."/>
            <person name="Brownlee C."/>
            <person name="Cadoret J.P."/>
            <person name="Chiovitti A."/>
            <person name="Choi C.J."/>
            <person name="Coesel S."/>
            <person name="De Martino A."/>
            <person name="Detter J.C."/>
            <person name="Durkin C."/>
            <person name="Falciatore A."/>
            <person name="Fournet J."/>
            <person name="Haruta M."/>
            <person name="Huysman M.J."/>
            <person name="Jenkins B.D."/>
            <person name="Jiroutova K."/>
            <person name="Jorgensen R.E."/>
            <person name="Joubert Y."/>
            <person name="Kaplan A."/>
            <person name="Kroger N."/>
            <person name="Kroth P.G."/>
            <person name="La Roche J."/>
            <person name="Lindquist E."/>
            <person name="Lommer M."/>
            <person name="Martin-Jezequel V."/>
            <person name="Lopez P.J."/>
            <person name="Lucas S."/>
            <person name="Mangogna M."/>
            <person name="McGinnis K."/>
            <person name="Medlin L.K."/>
            <person name="Montsant A."/>
            <person name="Oudot-Le Secq M.P."/>
            <person name="Napoli C."/>
            <person name="Obornik M."/>
            <person name="Parker M.S."/>
            <person name="Petit J.L."/>
            <person name="Porcel B.M."/>
            <person name="Poulsen N."/>
            <person name="Robison M."/>
            <person name="Rychlewski L."/>
            <person name="Rynearson T.A."/>
            <person name="Schmutz J."/>
            <person name="Shapiro H."/>
            <person name="Siaut M."/>
            <person name="Stanley M."/>
            <person name="Sussman M.R."/>
            <person name="Taylor A.R."/>
            <person name="Vardi A."/>
            <person name="von Dassow P."/>
            <person name="Vyverman W."/>
            <person name="Willis A."/>
            <person name="Wyrwicz L.S."/>
            <person name="Rokhsar D.S."/>
            <person name="Weissenbach J."/>
            <person name="Armbrust E.V."/>
            <person name="Green B.R."/>
            <person name="Van de Peer Y."/>
            <person name="Grigoriev I.V."/>
        </authorList>
    </citation>
    <scope>NUCLEOTIDE SEQUENCE [LARGE SCALE GENOMIC DNA]</scope>
    <source>
        <strain evidence="11 12">CCMP1335</strain>
    </source>
</reference>
<evidence type="ECO:0000256" key="4">
    <source>
        <dbReference type="ARBA" id="ARBA00023239"/>
    </source>
</evidence>
<evidence type="ECO:0000256" key="6">
    <source>
        <dbReference type="ARBA" id="ARBA00048617"/>
    </source>
</evidence>
<dbReference type="CDD" id="cd06578">
    <property type="entry name" value="HemD"/>
    <property type="match status" value="1"/>
</dbReference>
<dbReference type="GO" id="GO:0006780">
    <property type="term" value="P:uroporphyrinogen III biosynthetic process"/>
    <property type="evidence" value="ECO:0000318"/>
    <property type="project" value="GO_Central"/>
</dbReference>
<dbReference type="HOGENOM" id="CLU_011276_9_2_1"/>
<evidence type="ECO:0000313" key="12">
    <source>
        <dbReference type="Proteomes" id="UP000001449"/>
    </source>
</evidence>
<dbReference type="EC" id="4.2.1.75" evidence="3 7"/>
<evidence type="ECO:0000256" key="8">
    <source>
        <dbReference type="SAM" id="MobiDB-lite"/>
    </source>
</evidence>
<sequence>MAVLNRTTSSSIIYTVLSLMLLSTKNVASFSGHYQPTSTTQWQRNSKSPAEVDVSVGSTTSSSPFVVALTREEGKNDKLRKALLSNEHIQQLSQSSGVAVDIHEIPCIEHADGPDTDKLVPTLASTQFDYVAITSPEAAKVLVNAWIEAGRPQLGKVAAVGKATQESLKEFGIEVAFVPSKATAATLVKELPLSDAATKEGRSSTLFYPASNKAADTLQNGLEERGFDVMRLNTYDTVPASWDEEQTLLAQSANVACFASPSAVKAWLKNTDGMNKPARAKAACIGETSAEACRKNQWDESDIFYPEKPGVDGWAVSVADALDYLSSITE</sequence>
<dbReference type="PANTHER" id="PTHR38042:SF1">
    <property type="entry name" value="UROPORPHYRINOGEN-III SYNTHASE, CHLOROPLASTIC"/>
    <property type="match status" value="1"/>
</dbReference>
<keyword evidence="12" id="KW-1185">Reference proteome</keyword>
<protein>
    <recommendedName>
        <fullName evidence="3 7">Uroporphyrinogen-III synthase</fullName>
        <ecNumber evidence="3 7">4.2.1.75</ecNumber>
    </recommendedName>
</protein>
<feature type="domain" description="Tetrapyrrole biosynthesis uroporphyrinogen III synthase" evidence="10">
    <location>
        <begin position="100"/>
        <end position="313"/>
    </location>
</feature>
<dbReference type="GeneID" id="7452914"/>
<comment type="similarity">
    <text evidence="2 7">Belongs to the uroporphyrinogen-III synthase family.</text>
</comment>
<dbReference type="STRING" id="35128.B8BVT8"/>
<dbReference type="Pfam" id="PF02602">
    <property type="entry name" value="HEM4"/>
    <property type="match status" value="1"/>
</dbReference>
<keyword evidence="5 7" id="KW-0627">Porphyrin biosynthesis</keyword>
<evidence type="ECO:0000256" key="1">
    <source>
        <dbReference type="ARBA" id="ARBA00004772"/>
    </source>
</evidence>
<name>B8BVT8_THAPS</name>
<dbReference type="GO" id="GO:0009507">
    <property type="term" value="C:chloroplast"/>
    <property type="evidence" value="ECO:0000318"/>
    <property type="project" value="GO_Central"/>
</dbReference>
<dbReference type="UniPathway" id="UPA00251">
    <property type="reaction ID" value="UER00320"/>
</dbReference>
<dbReference type="RefSeq" id="XP_002287550.1">
    <property type="nucleotide sequence ID" value="XM_002287514.1"/>
</dbReference>
<evidence type="ECO:0000313" key="11">
    <source>
        <dbReference type="EMBL" id="EED94993.1"/>
    </source>
</evidence>
<dbReference type="GO" id="GO:0006782">
    <property type="term" value="P:protoporphyrinogen IX biosynthetic process"/>
    <property type="evidence" value="ECO:0007669"/>
    <property type="project" value="UniProtKB-UniRule"/>
</dbReference>
<comment type="function">
    <text evidence="7">Catalyzes cyclization of the linear tetrapyrrole, hydroxymethylbilane, to the macrocyclic uroporphyrinogen III.</text>
</comment>
<feature type="region of interest" description="Disordered" evidence="8">
    <location>
        <begin position="34"/>
        <end position="56"/>
    </location>
</feature>
<organism evidence="11 12">
    <name type="scientific">Thalassiosira pseudonana</name>
    <name type="common">Marine diatom</name>
    <name type="synonym">Cyclotella nana</name>
    <dbReference type="NCBI Taxonomy" id="35128"/>
    <lineage>
        <taxon>Eukaryota</taxon>
        <taxon>Sar</taxon>
        <taxon>Stramenopiles</taxon>
        <taxon>Ochrophyta</taxon>
        <taxon>Bacillariophyta</taxon>
        <taxon>Coscinodiscophyceae</taxon>
        <taxon>Thalassiosirophycidae</taxon>
        <taxon>Thalassiosirales</taxon>
        <taxon>Thalassiosiraceae</taxon>
        <taxon>Thalassiosira</taxon>
    </lineage>
</organism>
<accession>B8BVT8</accession>
<feature type="signal peptide" evidence="9">
    <location>
        <begin position="1"/>
        <end position="28"/>
    </location>
</feature>
<dbReference type="InParanoid" id="B8BVT8"/>
<evidence type="ECO:0000256" key="3">
    <source>
        <dbReference type="ARBA" id="ARBA00013109"/>
    </source>
</evidence>
<dbReference type="eggNOG" id="ENOG502QST9">
    <property type="taxonomic scope" value="Eukaryota"/>
</dbReference>
<comment type="pathway">
    <text evidence="1 7">Porphyrin-containing compound metabolism; protoporphyrin-IX biosynthesis; coproporphyrinogen-III from 5-aminolevulinate: step 3/4.</text>
</comment>
<evidence type="ECO:0000256" key="2">
    <source>
        <dbReference type="ARBA" id="ARBA00008133"/>
    </source>
</evidence>
<feature type="compositionally biased region" description="Polar residues" evidence="8">
    <location>
        <begin position="34"/>
        <end position="48"/>
    </location>
</feature>
<comment type="catalytic activity">
    <reaction evidence="6 7">
        <text>hydroxymethylbilane = uroporphyrinogen III + H2O</text>
        <dbReference type="Rhea" id="RHEA:18965"/>
        <dbReference type="ChEBI" id="CHEBI:15377"/>
        <dbReference type="ChEBI" id="CHEBI:57308"/>
        <dbReference type="ChEBI" id="CHEBI:57845"/>
        <dbReference type="EC" id="4.2.1.75"/>
    </reaction>
</comment>
<keyword evidence="4 7" id="KW-0456">Lyase</keyword>
<reference evidence="11 12" key="1">
    <citation type="journal article" date="2004" name="Science">
        <title>The genome of the diatom Thalassiosira pseudonana: ecology, evolution, and metabolism.</title>
        <authorList>
            <person name="Armbrust E.V."/>
            <person name="Berges J.A."/>
            <person name="Bowler C."/>
            <person name="Green B.R."/>
            <person name="Martinez D."/>
            <person name="Putnam N.H."/>
            <person name="Zhou S."/>
            <person name="Allen A.E."/>
            <person name="Apt K.E."/>
            <person name="Bechner M."/>
            <person name="Brzezinski M.A."/>
            <person name="Chaal B.K."/>
            <person name="Chiovitti A."/>
            <person name="Davis A.K."/>
            <person name="Demarest M.S."/>
            <person name="Detter J.C."/>
            <person name="Glavina T."/>
            <person name="Goodstein D."/>
            <person name="Hadi M.Z."/>
            <person name="Hellsten U."/>
            <person name="Hildebrand M."/>
            <person name="Jenkins B.D."/>
            <person name="Jurka J."/>
            <person name="Kapitonov V.V."/>
            <person name="Kroger N."/>
            <person name="Lau W.W."/>
            <person name="Lane T.W."/>
            <person name="Larimer F.W."/>
            <person name="Lippmeier J.C."/>
            <person name="Lucas S."/>
            <person name="Medina M."/>
            <person name="Montsant A."/>
            <person name="Obornik M."/>
            <person name="Parker M.S."/>
            <person name="Palenik B."/>
            <person name="Pazour G.J."/>
            <person name="Richardson P.M."/>
            <person name="Rynearson T.A."/>
            <person name="Saito M.A."/>
            <person name="Schwartz D.C."/>
            <person name="Thamatrakoln K."/>
            <person name="Valentin K."/>
            <person name="Vardi A."/>
            <person name="Wilkerson F.P."/>
            <person name="Rokhsar D.S."/>
        </authorList>
    </citation>
    <scope>NUCLEOTIDE SEQUENCE [LARGE SCALE GENOMIC DNA]</scope>
    <source>
        <strain evidence="11 12">CCMP1335</strain>
    </source>
</reference>
<gene>
    <name evidence="11" type="primary">UroS</name>
    <name evidence="11" type="ORF">THAPSDRAFT_2950</name>
</gene>
<dbReference type="InterPro" id="IPR003754">
    <property type="entry name" value="4pyrrol_synth_uPrphyn_synth"/>
</dbReference>
<dbReference type="Gene3D" id="3.40.50.10090">
    <property type="match status" value="2"/>
</dbReference>
<dbReference type="PaxDb" id="35128-Thaps2950"/>
<dbReference type="KEGG" id="tps:THAPSDRAFT_2950"/>
<dbReference type="SUPFAM" id="SSF69618">
    <property type="entry name" value="HemD-like"/>
    <property type="match status" value="1"/>
</dbReference>
<keyword evidence="9" id="KW-0732">Signal</keyword>
<dbReference type="AlphaFoldDB" id="B8BVT8"/>
<evidence type="ECO:0000256" key="7">
    <source>
        <dbReference type="RuleBase" id="RU366031"/>
    </source>
</evidence>
<dbReference type="PANTHER" id="PTHR38042">
    <property type="entry name" value="UROPORPHYRINOGEN-III SYNTHASE, CHLOROPLASTIC"/>
    <property type="match status" value="1"/>
</dbReference>
<dbReference type="EMBL" id="CM000639">
    <property type="protein sequence ID" value="EED94993.1"/>
    <property type="molecule type" value="Genomic_DNA"/>
</dbReference>
<evidence type="ECO:0000256" key="9">
    <source>
        <dbReference type="SAM" id="SignalP"/>
    </source>
</evidence>